<dbReference type="EMBL" id="FMBA01000012">
    <property type="protein sequence ID" value="SCB95522.1"/>
    <property type="molecule type" value="Genomic_DNA"/>
</dbReference>
<dbReference type="AlphaFoldDB" id="A0A1C4ALF9"/>
<sequence>HIKGIGKIYQQTFIDTYSRLAFAKVYTEKNSLIAADMLNDKVLPFFDSVKVALVHCQR</sequence>
<organism evidence="1 2">
    <name type="scientific">Gilliamella intestini</name>
    <dbReference type="NCBI Taxonomy" id="1798183"/>
    <lineage>
        <taxon>Bacteria</taxon>
        <taxon>Pseudomonadati</taxon>
        <taxon>Pseudomonadota</taxon>
        <taxon>Gammaproteobacteria</taxon>
        <taxon>Orbales</taxon>
        <taxon>Orbaceae</taxon>
        <taxon>Gilliamella</taxon>
    </lineage>
</organism>
<keyword evidence="2" id="KW-1185">Reference proteome</keyword>
<dbReference type="Proteomes" id="UP000199698">
    <property type="component" value="Unassembled WGS sequence"/>
</dbReference>
<reference evidence="2" key="1">
    <citation type="submission" date="2016-08" db="EMBL/GenBank/DDBJ databases">
        <authorList>
            <person name="Varghese N."/>
            <person name="Submissions Spin"/>
        </authorList>
    </citation>
    <scope>NUCLEOTIDE SEQUENCE [LARGE SCALE GENOMIC DNA]</scope>
    <source>
        <strain evidence="2">R-53144</strain>
    </source>
</reference>
<feature type="non-terminal residue" evidence="1">
    <location>
        <position position="1"/>
    </location>
</feature>
<evidence type="ECO:0000313" key="2">
    <source>
        <dbReference type="Proteomes" id="UP000199698"/>
    </source>
</evidence>
<accession>A0A1C4ALF9</accession>
<name>A0A1C4ALF9_9GAMM</name>
<proteinExistence type="predicted"/>
<gene>
    <name evidence="1" type="ORF">GA0061080_101220</name>
</gene>
<dbReference type="STRING" id="1798183.GA0061080_101220"/>
<evidence type="ECO:0000313" key="1">
    <source>
        <dbReference type="EMBL" id="SCB95522.1"/>
    </source>
</evidence>
<evidence type="ECO:0008006" key="3">
    <source>
        <dbReference type="Google" id="ProtNLM"/>
    </source>
</evidence>
<protein>
    <recommendedName>
        <fullName evidence="3">Transposase</fullName>
    </recommendedName>
</protein>